<reference evidence="2" key="1">
    <citation type="journal article" date="2021" name="Sci. Adv.">
        <title>The American lobster genome reveals insights on longevity, neural, and immune adaptations.</title>
        <authorList>
            <person name="Polinski J.M."/>
            <person name="Zimin A.V."/>
            <person name="Clark K.F."/>
            <person name="Kohn A.B."/>
            <person name="Sadowski N."/>
            <person name="Timp W."/>
            <person name="Ptitsyn A."/>
            <person name="Khanna P."/>
            <person name="Romanova D.Y."/>
            <person name="Williams P."/>
            <person name="Greenwood S.J."/>
            <person name="Moroz L.L."/>
            <person name="Walt D.R."/>
            <person name="Bodnar A.G."/>
        </authorList>
    </citation>
    <scope>NUCLEOTIDE SEQUENCE</scope>
    <source>
        <strain evidence="2">GMGI-L3</strain>
    </source>
</reference>
<name>A0A8J5TU78_HOMAM</name>
<evidence type="ECO:0000256" key="1">
    <source>
        <dbReference type="SAM" id="MobiDB-lite"/>
    </source>
</evidence>
<accession>A0A8J5TU78</accession>
<dbReference type="InterPro" id="IPR012337">
    <property type="entry name" value="RNaseH-like_sf"/>
</dbReference>
<dbReference type="Proteomes" id="UP000747542">
    <property type="component" value="Unassembled WGS sequence"/>
</dbReference>
<keyword evidence="3" id="KW-1185">Reference proteome</keyword>
<evidence type="ECO:0000313" key="3">
    <source>
        <dbReference type="Proteomes" id="UP000747542"/>
    </source>
</evidence>
<dbReference type="PANTHER" id="PTHR47501">
    <property type="entry name" value="TRANSPOSASE-RELATED"/>
    <property type="match status" value="1"/>
</dbReference>
<gene>
    <name evidence="2" type="ORF">Hamer_G000660</name>
</gene>
<dbReference type="PANTHER" id="PTHR47501:SF5">
    <property type="entry name" value="HAT C-TERMINAL DIMERISATION DOMAIN-CONTAINING PROTEIN"/>
    <property type="match status" value="1"/>
</dbReference>
<dbReference type="AlphaFoldDB" id="A0A8J5TU78"/>
<dbReference type="SUPFAM" id="SSF53098">
    <property type="entry name" value="Ribonuclease H-like"/>
    <property type="match status" value="1"/>
</dbReference>
<organism evidence="2 3">
    <name type="scientific">Homarus americanus</name>
    <name type="common">American lobster</name>
    <dbReference type="NCBI Taxonomy" id="6706"/>
    <lineage>
        <taxon>Eukaryota</taxon>
        <taxon>Metazoa</taxon>
        <taxon>Ecdysozoa</taxon>
        <taxon>Arthropoda</taxon>
        <taxon>Crustacea</taxon>
        <taxon>Multicrustacea</taxon>
        <taxon>Malacostraca</taxon>
        <taxon>Eumalacostraca</taxon>
        <taxon>Eucarida</taxon>
        <taxon>Decapoda</taxon>
        <taxon>Pleocyemata</taxon>
        <taxon>Astacidea</taxon>
        <taxon>Nephropoidea</taxon>
        <taxon>Nephropidae</taxon>
        <taxon>Homarus</taxon>
    </lineage>
</organism>
<protein>
    <recommendedName>
        <fullName evidence="4">HAT C-terminal dimerisation domain-containing protein</fullName>
    </recommendedName>
</protein>
<comment type="caution">
    <text evidence="2">The sequence shown here is derived from an EMBL/GenBank/DDBJ whole genome shotgun (WGS) entry which is preliminary data.</text>
</comment>
<dbReference type="EMBL" id="JAHLQT010002534">
    <property type="protein sequence ID" value="KAG7177333.1"/>
    <property type="molecule type" value="Genomic_DNA"/>
</dbReference>
<feature type="region of interest" description="Disordered" evidence="1">
    <location>
        <begin position="374"/>
        <end position="393"/>
    </location>
</feature>
<evidence type="ECO:0008006" key="4">
    <source>
        <dbReference type="Google" id="ProtNLM"/>
    </source>
</evidence>
<proteinExistence type="predicted"/>
<sequence length="518" mass="59059">MMSMRVVESRAFNELVNLIPGHNKNSMTRIKVTKRTEDRSYLGMTVHWIDPESLKRQQRVLACQRLLGTHTYDHLAKAIHDIHLTFGIANNVVSTTTDNSTNFVKAFKGPPEVEPDDKGEADDPDDHVEVDDVAAILANGEEETFNELPKHSRCAAHSLNLVATTDAEKAFSDNYKKANRSTFGKAVSLWNKQHKSSQATDIMSQEVGKLLLVPNATRWNSMYDAVVRLVDMFDNKKTGLQNICRKMEIRFFTTYDIAFLREYKDVMGPIAVGLNVLQGEEKAYMGRLLPMLASALNSLAAKGMDNYLEYCKPLVHSPIQGLKKRFGHLFHDMDCILASATDPNYKLSFWLDWFPDINAEGVRKKATNQLSRLVEKSVHEAESSSSSEGDNKDHDMEYELFQALYETPRRNENDSDLFKCFLGEKPSKKTFDKDTFPNKAMRELFIKYNTPIPSSAAVERMFSMGKDVLRPKRCRMSDKHFEMLEEISKEEQEAEEPKKFNCRQLASLESRAQSASFF</sequence>
<evidence type="ECO:0000313" key="2">
    <source>
        <dbReference type="EMBL" id="KAG7177333.1"/>
    </source>
</evidence>